<keyword evidence="7" id="KW-0539">Nucleus</keyword>
<dbReference type="GO" id="GO:0019185">
    <property type="term" value="C:snRNA-activating protein complex"/>
    <property type="evidence" value="ECO:0007669"/>
    <property type="project" value="TreeGrafter"/>
</dbReference>
<dbReference type="OMA" id="RIACDIC"/>
<accession>E3LYM8</accession>
<evidence type="ECO:0000313" key="12">
    <source>
        <dbReference type="EMBL" id="EFO86814.1"/>
    </source>
</evidence>
<proteinExistence type="inferred from homology"/>
<dbReference type="Pfam" id="PF12251">
    <property type="entry name" value="SNAPC3"/>
    <property type="match status" value="1"/>
</dbReference>
<evidence type="ECO:0000256" key="3">
    <source>
        <dbReference type="ARBA" id="ARBA00013634"/>
    </source>
</evidence>
<evidence type="ECO:0000256" key="7">
    <source>
        <dbReference type="ARBA" id="ARBA00023242"/>
    </source>
</evidence>
<feature type="compositionally biased region" description="Acidic residues" evidence="11">
    <location>
        <begin position="143"/>
        <end position="153"/>
    </location>
</feature>
<dbReference type="PANTHER" id="PTHR13421:SF16">
    <property type="entry name" value="SNRNA-ACTIVATING PROTEIN COMPLEX SUBUNIT 3"/>
    <property type="match status" value="1"/>
</dbReference>
<dbReference type="STRING" id="31234.E3LYM8"/>
<dbReference type="GO" id="GO:0000978">
    <property type="term" value="F:RNA polymerase II cis-regulatory region sequence-specific DNA binding"/>
    <property type="evidence" value="ECO:0007669"/>
    <property type="project" value="TreeGrafter"/>
</dbReference>
<evidence type="ECO:0000256" key="10">
    <source>
        <dbReference type="ARBA" id="ARBA00029606"/>
    </source>
</evidence>
<dbReference type="Proteomes" id="UP000008281">
    <property type="component" value="Unassembled WGS sequence"/>
</dbReference>
<organism evidence="13">
    <name type="scientific">Caenorhabditis remanei</name>
    <name type="common">Caenorhabditis vulgaris</name>
    <dbReference type="NCBI Taxonomy" id="31234"/>
    <lineage>
        <taxon>Eukaryota</taxon>
        <taxon>Metazoa</taxon>
        <taxon>Ecdysozoa</taxon>
        <taxon>Nematoda</taxon>
        <taxon>Chromadorea</taxon>
        <taxon>Rhabditida</taxon>
        <taxon>Rhabditina</taxon>
        <taxon>Rhabditomorpha</taxon>
        <taxon>Rhabditoidea</taxon>
        <taxon>Rhabditidae</taxon>
        <taxon>Peloderinae</taxon>
        <taxon>Caenorhabditis</taxon>
    </lineage>
</organism>
<evidence type="ECO:0000256" key="11">
    <source>
        <dbReference type="SAM" id="MobiDB-lite"/>
    </source>
</evidence>
<dbReference type="EMBL" id="DS268419">
    <property type="protein sequence ID" value="EFO86814.1"/>
    <property type="molecule type" value="Genomic_DNA"/>
</dbReference>
<dbReference type="GO" id="GO:0001046">
    <property type="term" value="F:core promoter sequence-specific DNA binding"/>
    <property type="evidence" value="ECO:0007669"/>
    <property type="project" value="TreeGrafter"/>
</dbReference>
<dbReference type="GO" id="GO:0042796">
    <property type="term" value="P:snRNA transcription by RNA polymerase III"/>
    <property type="evidence" value="ECO:0007669"/>
    <property type="project" value="TreeGrafter"/>
</dbReference>
<dbReference type="InterPro" id="IPR022042">
    <property type="entry name" value="snRNA-activating_su3"/>
</dbReference>
<dbReference type="eggNOG" id="KOG2664">
    <property type="taxonomic scope" value="Eukaryota"/>
</dbReference>
<dbReference type="GO" id="GO:0001006">
    <property type="term" value="F:RNA polymerase III type 3 promoter sequence-specific DNA binding"/>
    <property type="evidence" value="ECO:0007669"/>
    <property type="project" value="TreeGrafter"/>
</dbReference>
<keyword evidence="4" id="KW-0805">Transcription regulation</keyword>
<dbReference type="GO" id="GO:0042795">
    <property type="term" value="P:snRNA transcription by RNA polymerase II"/>
    <property type="evidence" value="ECO:0007669"/>
    <property type="project" value="TreeGrafter"/>
</dbReference>
<dbReference type="GO" id="GO:0003681">
    <property type="term" value="F:bent DNA binding"/>
    <property type="evidence" value="ECO:0007669"/>
    <property type="project" value="TreeGrafter"/>
</dbReference>
<evidence type="ECO:0000256" key="5">
    <source>
        <dbReference type="ARBA" id="ARBA00023125"/>
    </source>
</evidence>
<dbReference type="GO" id="GO:0005634">
    <property type="term" value="C:nucleus"/>
    <property type="evidence" value="ECO:0007669"/>
    <property type="project" value="UniProtKB-SubCell"/>
</dbReference>
<evidence type="ECO:0000256" key="2">
    <source>
        <dbReference type="ARBA" id="ARBA00010410"/>
    </source>
</evidence>
<dbReference type="OrthoDB" id="46583at2759"/>
<dbReference type="InParanoid" id="E3LYM8"/>
<evidence type="ECO:0000256" key="6">
    <source>
        <dbReference type="ARBA" id="ARBA00023163"/>
    </source>
</evidence>
<evidence type="ECO:0000313" key="13">
    <source>
        <dbReference type="Proteomes" id="UP000008281"/>
    </source>
</evidence>
<evidence type="ECO:0000256" key="4">
    <source>
        <dbReference type="ARBA" id="ARBA00023015"/>
    </source>
</evidence>
<comment type="subcellular location">
    <subcellularLocation>
        <location evidence="1">Nucleus</location>
    </subcellularLocation>
</comment>
<reference evidence="12" key="1">
    <citation type="submission" date="2007-07" db="EMBL/GenBank/DDBJ databases">
        <title>PCAP assembly of the Caenorhabditis remanei genome.</title>
        <authorList>
            <consortium name="The Caenorhabditis remanei Sequencing Consortium"/>
            <person name="Wilson R.K."/>
        </authorList>
    </citation>
    <scope>NUCLEOTIDE SEQUENCE [LARGE SCALE GENOMIC DNA]</scope>
    <source>
        <strain evidence="12">PB4641</strain>
    </source>
</reference>
<evidence type="ECO:0000256" key="9">
    <source>
        <dbReference type="ARBA" id="ARBA00025958"/>
    </source>
</evidence>
<gene>
    <name evidence="12" type="ORF">CRE_04880</name>
</gene>
<comment type="function">
    <text evidence="8">Part of the SNAPc complex required for the transcription of both RNA polymerase II and III small-nuclear RNA genes. Binds to the proximal sequence element (PSE), a non-TATA-box basal promoter element common to these 2 types of genes. Recruits TBP and BRF2 to the U6 snRNA TATA box.</text>
</comment>
<dbReference type="AlphaFoldDB" id="E3LYM8"/>
<keyword evidence="13" id="KW-1185">Reference proteome</keyword>
<dbReference type="FunCoup" id="E3LYM8">
    <property type="interactions" value="676"/>
</dbReference>
<evidence type="ECO:0000256" key="1">
    <source>
        <dbReference type="ARBA" id="ARBA00004123"/>
    </source>
</evidence>
<dbReference type="HOGENOM" id="CLU_655938_0_0_1"/>
<feature type="region of interest" description="Disordered" evidence="11">
    <location>
        <begin position="135"/>
        <end position="162"/>
    </location>
</feature>
<name>E3LYM8_CAERE</name>
<keyword evidence="6" id="KW-0804">Transcription</keyword>
<sequence length="453" mass="52501">MSMDNMMKADEQPFVSPPVYFGNFAYFAKASSDECRKIAPRRRAFENFREKTKIPDSIIDDIIGVLDVSDIYPMVFNREMDGGLERNGLGSQALLLDENSRRRNAQFKSIALRALRYDHIDHSALARKAPHLLLPGDSFPNEDSNESIEDDVPTTEPEPERGHMDCAIIPTPESVEVINHEKHLIVSVSVYLGYTRELHYHEIRLGRLLKVTDRLELTGEHTLLDLKNAFSCPADFAFSEDFSEKKPTIQDFAKNKWPSSMFFIHDTFYVEPQDQPGWEDPSVTIRNWAQKRNYIGPMNVGSMVDKKLGELFARLGQPYVYIHQGVCEHLIVFNDLFLKFGYCYEFRKLMNYIFRDESHQNVKYPRRLVERNFRRIACDICKEASAQWMIVDHENLLPNSPAYLCSSCYKEFCFDVNGNKVCQFKAVPYCDRKDIGDGGKFISELRFESRQEK</sequence>
<dbReference type="PANTHER" id="PTHR13421">
    <property type="entry name" value="SNRNA-ACTIVATING PROTEIN COMPLEX SUBUNIT 3"/>
    <property type="match status" value="1"/>
</dbReference>
<comment type="subunit">
    <text evidence="9">Part of the SNAPc complex composed of 5 subunits: SNAPC1, SNAPC2, SNAPC3, SNAPC4 and SNAPC5. SNAPC3 interacts with SNAPC1.</text>
</comment>
<protein>
    <recommendedName>
        <fullName evidence="3">snRNA-activating protein complex subunit 3</fullName>
    </recommendedName>
    <alternativeName>
        <fullName evidence="10">Small nuclear RNA-activating complex polypeptide 3</fullName>
    </alternativeName>
</protein>
<evidence type="ECO:0000256" key="8">
    <source>
        <dbReference type="ARBA" id="ARBA00025193"/>
    </source>
</evidence>
<comment type="similarity">
    <text evidence="2">Belongs to the SNAPC3/SRD2 family.</text>
</comment>
<keyword evidence="5" id="KW-0238">DNA-binding</keyword>